<proteinExistence type="predicted"/>
<name>A0A518AVH0_9BACT</name>
<dbReference type="RefSeq" id="WP_145251071.1">
    <property type="nucleotide sequence ID" value="NZ_CP036278.1"/>
</dbReference>
<evidence type="ECO:0000256" key="2">
    <source>
        <dbReference type="SAM" id="SignalP"/>
    </source>
</evidence>
<evidence type="ECO:0000313" key="5">
    <source>
        <dbReference type="Proteomes" id="UP000315750"/>
    </source>
</evidence>
<reference evidence="4 5" key="1">
    <citation type="submission" date="2019-02" db="EMBL/GenBank/DDBJ databases">
        <title>Deep-cultivation of Planctomycetes and their phenomic and genomic characterization uncovers novel biology.</title>
        <authorList>
            <person name="Wiegand S."/>
            <person name="Jogler M."/>
            <person name="Boedeker C."/>
            <person name="Pinto D."/>
            <person name="Vollmers J."/>
            <person name="Rivas-Marin E."/>
            <person name="Kohn T."/>
            <person name="Peeters S.H."/>
            <person name="Heuer A."/>
            <person name="Rast P."/>
            <person name="Oberbeckmann S."/>
            <person name="Bunk B."/>
            <person name="Jeske O."/>
            <person name="Meyerdierks A."/>
            <person name="Storesund J.E."/>
            <person name="Kallscheuer N."/>
            <person name="Luecker S."/>
            <person name="Lage O.M."/>
            <person name="Pohl T."/>
            <person name="Merkel B.J."/>
            <person name="Hornburger P."/>
            <person name="Mueller R.-W."/>
            <person name="Bruemmer F."/>
            <person name="Labrenz M."/>
            <person name="Spormann A.M."/>
            <person name="Op den Camp H."/>
            <person name="Overmann J."/>
            <person name="Amann R."/>
            <person name="Jetten M.S.M."/>
            <person name="Mascher T."/>
            <person name="Medema M.H."/>
            <person name="Devos D.P."/>
            <person name="Kaster A.-K."/>
            <person name="Ovreas L."/>
            <person name="Rohde M."/>
            <person name="Galperin M.Y."/>
            <person name="Jogler C."/>
        </authorList>
    </citation>
    <scope>NUCLEOTIDE SEQUENCE [LARGE SCALE GENOMIC DNA]</scope>
    <source>
        <strain evidence="4 5">Pan181</strain>
    </source>
</reference>
<dbReference type="PANTHER" id="PTHR22901:SF0">
    <property type="entry name" value="SIALATE O-ACETYLESTERASE"/>
    <property type="match status" value="1"/>
</dbReference>
<feature type="signal peptide" evidence="2">
    <location>
        <begin position="1"/>
        <end position="27"/>
    </location>
</feature>
<feature type="domain" description="Sialate O-acetylesterase" evidence="3">
    <location>
        <begin position="115"/>
        <end position="356"/>
    </location>
</feature>
<dbReference type="GO" id="GO:0001681">
    <property type="term" value="F:sialate O-acetylesterase activity"/>
    <property type="evidence" value="ECO:0007669"/>
    <property type="project" value="InterPro"/>
</dbReference>
<protein>
    <recommendedName>
        <fullName evidence="3">Sialate O-acetylesterase domain-containing protein</fullName>
    </recommendedName>
</protein>
<accession>A0A518AVH0</accession>
<dbReference type="Gene3D" id="2.60.40.10">
    <property type="entry name" value="Immunoglobulins"/>
    <property type="match status" value="1"/>
</dbReference>
<dbReference type="PANTHER" id="PTHR22901">
    <property type="entry name" value="SIALATE O-ACETYLESTERASE"/>
    <property type="match status" value="1"/>
</dbReference>
<dbReference type="GO" id="GO:0005975">
    <property type="term" value="P:carbohydrate metabolic process"/>
    <property type="evidence" value="ECO:0007669"/>
    <property type="project" value="TreeGrafter"/>
</dbReference>
<evidence type="ECO:0000313" key="4">
    <source>
        <dbReference type="EMBL" id="QDU58713.1"/>
    </source>
</evidence>
<dbReference type="Proteomes" id="UP000315750">
    <property type="component" value="Chromosome"/>
</dbReference>
<evidence type="ECO:0000256" key="1">
    <source>
        <dbReference type="ARBA" id="ARBA00022801"/>
    </source>
</evidence>
<dbReference type="Gene3D" id="3.40.50.1110">
    <property type="entry name" value="SGNH hydrolase"/>
    <property type="match status" value="1"/>
</dbReference>
<keyword evidence="5" id="KW-1185">Reference proteome</keyword>
<evidence type="ECO:0000259" key="3">
    <source>
        <dbReference type="Pfam" id="PF03629"/>
    </source>
</evidence>
<dbReference type="EMBL" id="CP036278">
    <property type="protein sequence ID" value="QDU58713.1"/>
    <property type="molecule type" value="Genomic_DNA"/>
</dbReference>
<dbReference type="OrthoDB" id="9795554at2"/>
<keyword evidence="1" id="KW-0378">Hydrolase</keyword>
<sequence precursor="true">MVTGLRALRLAVLTILVTLFASQIAMAQEPASLVADVFSDHMVLQRDRQIPVWGHATADSEVSVQLGDNDAVTAKADSEGRWMVKLPPQSAGGPVKLTCTSGEQTVEISDVLIGEVWVCSGQSNMHWNVKTTNSGEEAIASANFHSLRLMQVPLAMSATPEETCDAKWVACTPESVPNFSAVAFYFGRELHKELDVPVGLIHTSWGGSLCEAWTSREALESDPDYSDILKRSEENLKNGTGMYNKMIHPFIPYGIRGAIWYQGESNVSRAVQYRKLFPTMIRDWRTRWGQGDFPFYFVQLAPYNYGGNSTAFPELQEAQTMTLDVPNTGMAVTNDIGNVSDIHPRNKVDVGERLAAWALANTYGKEDLVYSGPLYSYTEIDGNEARVHFDHVDGGLASRDGEPLTWFSLAGSDREFHPAEARIEGDTVVVTSPDVPAPVAVRFAWSDTAEPNLMNKAGLPASSFRSDRWTEVTAGRK</sequence>
<dbReference type="InterPro" id="IPR005181">
    <property type="entry name" value="SASA"/>
</dbReference>
<keyword evidence="2" id="KW-0732">Signal</keyword>
<gene>
    <name evidence="4" type="ORF">Pan181_49530</name>
</gene>
<dbReference type="InterPro" id="IPR013783">
    <property type="entry name" value="Ig-like_fold"/>
</dbReference>
<dbReference type="InterPro" id="IPR036514">
    <property type="entry name" value="SGNH_hydro_sf"/>
</dbReference>
<dbReference type="KEGG" id="amuc:Pan181_49530"/>
<organism evidence="4 5">
    <name type="scientific">Aeoliella mucimassa</name>
    <dbReference type="NCBI Taxonomy" id="2527972"/>
    <lineage>
        <taxon>Bacteria</taxon>
        <taxon>Pseudomonadati</taxon>
        <taxon>Planctomycetota</taxon>
        <taxon>Planctomycetia</taxon>
        <taxon>Pirellulales</taxon>
        <taxon>Lacipirellulaceae</taxon>
        <taxon>Aeoliella</taxon>
    </lineage>
</organism>
<dbReference type="Pfam" id="PF03629">
    <property type="entry name" value="SASA"/>
    <property type="match status" value="1"/>
</dbReference>
<dbReference type="SUPFAM" id="SSF52266">
    <property type="entry name" value="SGNH hydrolase"/>
    <property type="match status" value="1"/>
</dbReference>
<dbReference type="InterPro" id="IPR039329">
    <property type="entry name" value="SIAE"/>
</dbReference>
<dbReference type="AlphaFoldDB" id="A0A518AVH0"/>
<feature type="chain" id="PRO_5021946492" description="Sialate O-acetylesterase domain-containing protein" evidence="2">
    <location>
        <begin position="28"/>
        <end position="477"/>
    </location>
</feature>